<dbReference type="GO" id="GO:0005524">
    <property type="term" value="F:ATP binding"/>
    <property type="evidence" value="ECO:0007669"/>
    <property type="project" value="UniProtKB-KW"/>
</dbReference>
<dbReference type="GO" id="GO:0051607">
    <property type="term" value="P:defense response to virus"/>
    <property type="evidence" value="ECO:0007669"/>
    <property type="project" value="UniProtKB-ARBA"/>
</dbReference>
<dbReference type="InterPro" id="IPR002182">
    <property type="entry name" value="NB-ARC"/>
</dbReference>
<keyword evidence="7" id="KW-0677">Repeat</keyword>
<comment type="similarity">
    <text evidence="3">Belongs to the disease resistance NB-LRR family.</text>
</comment>
<dbReference type="Proteomes" id="UP001293254">
    <property type="component" value="Unassembled WGS sequence"/>
</dbReference>
<reference evidence="14" key="2">
    <citation type="journal article" date="2024" name="Plant">
        <title>Genomic evolution and insights into agronomic trait innovations of Sesamum species.</title>
        <authorList>
            <person name="Miao H."/>
            <person name="Wang L."/>
            <person name="Qu L."/>
            <person name="Liu H."/>
            <person name="Sun Y."/>
            <person name="Le M."/>
            <person name="Wang Q."/>
            <person name="Wei S."/>
            <person name="Zheng Y."/>
            <person name="Lin W."/>
            <person name="Duan Y."/>
            <person name="Cao H."/>
            <person name="Xiong S."/>
            <person name="Wang X."/>
            <person name="Wei L."/>
            <person name="Li C."/>
            <person name="Ma Q."/>
            <person name="Ju M."/>
            <person name="Zhao R."/>
            <person name="Li G."/>
            <person name="Mu C."/>
            <person name="Tian Q."/>
            <person name="Mei H."/>
            <person name="Zhang T."/>
            <person name="Gao T."/>
            <person name="Zhang H."/>
        </authorList>
    </citation>
    <scope>NUCLEOTIDE SEQUENCE</scope>
    <source>
        <strain evidence="14">3651</strain>
    </source>
</reference>
<evidence type="ECO:0000259" key="12">
    <source>
        <dbReference type="Pfam" id="PF23559"/>
    </source>
</evidence>
<dbReference type="InterPro" id="IPR042197">
    <property type="entry name" value="Apaf_helical"/>
</dbReference>
<organism evidence="14 15">
    <name type="scientific">Sesamum alatum</name>
    <dbReference type="NCBI Taxonomy" id="300844"/>
    <lineage>
        <taxon>Eukaryota</taxon>
        <taxon>Viridiplantae</taxon>
        <taxon>Streptophyta</taxon>
        <taxon>Embryophyta</taxon>
        <taxon>Tracheophyta</taxon>
        <taxon>Spermatophyta</taxon>
        <taxon>Magnoliopsida</taxon>
        <taxon>eudicotyledons</taxon>
        <taxon>Gunneridae</taxon>
        <taxon>Pentapetalae</taxon>
        <taxon>asterids</taxon>
        <taxon>lamiids</taxon>
        <taxon>Lamiales</taxon>
        <taxon>Pedaliaceae</taxon>
        <taxon>Sesamum</taxon>
    </lineage>
</organism>
<evidence type="ECO:0000256" key="7">
    <source>
        <dbReference type="ARBA" id="ARBA00022737"/>
    </source>
</evidence>
<dbReference type="InterPro" id="IPR058922">
    <property type="entry name" value="WHD_DRP"/>
</dbReference>
<dbReference type="SUPFAM" id="SSF52540">
    <property type="entry name" value="P-loop containing nucleoside triphosphate hydrolases"/>
    <property type="match status" value="1"/>
</dbReference>
<dbReference type="InterPro" id="IPR055414">
    <property type="entry name" value="LRR_R13L4/SHOC2-like"/>
</dbReference>
<dbReference type="CDD" id="cd14798">
    <property type="entry name" value="RX-CC_like"/>
    <property type="match status" value="1"/>
</dbReference>
<evidence type="ECO:0000259" key="11">
    <source>
        <dbReference type="Pfam" id="PF00931"/>
    </source>
</evidence>
<evidence type="ECO:0000313" key="14">
    <source>
        <dbReference type="EMBL" id="KAK4437305.1"/>
    </source>
</evidence>
<evidence type="ECO:0000256" key="8">
    <source>
        <dbReference type="ARBA" id="ARBA00022741"/>
    </source>
</evidence>
<comment type="caution">
    <text evidence="14">The sequence shown here is derived from an EMBL/GenBank/DDBJ whole genome shotgun (WGS) entry which is preliminary data.</text>
</comment>
<keyword evidence="6" id="KW-0381">Hypersensitive response</keyword>
<dbReference type="Gene3D" id="1.20.5.4130">
    <property type="match status" value="1"/>
</dbReference>
<evidence type="ECO:0000313" key="15">
    <source>
        <dbReference type="Proteomes" id="UP001293254"/>
    </source>
</evidence>
<reference evidence="14" key="1">
    <citation type="submission" date="2020-06" db="EMBL/GenBank/DDBJ databases">
        <authorList>
            <person name="Li T."/>
            <person name="Hu X."/>
            <person name="Zhang T."/>
            <person name="Song X."/>
            <person name="Zhang H."/>
            <person name="Dai N."/>
            <person name="Sheng W."/>
            <person name="Hou X."/>
            <person name="Wei L."/>
        </authorList>
    </citation>
    <scope>NUCLEOTIDE SEQUENCE</scope>
    <source>
        <strain evidence="14">3651</strain>
        <tissue evidence="14">Leaf</tissue>
    </source>
</reference>
<proteinExistence type="inferred from homology"/>
<dbReference type="EMBL" id="JACGWO010000001">
    <property type="protein sequence ID" value="KAK4437305.1"/>
    <property type="molecule type" value="Genomic_DNA"/>
</dbReference>
<dbReference type="PANTHER" id="PTHR23155">
    <property type="entry name" value="DISEASE RESISTANCE PROTEIN RP"/>
    <property type="match status" value="1"/>
</dbReference>
<keyword evidence="9" id="KW-0611">Plant defense</keyword>
<evidence type="ECO:0000256" key="1">
    <source>
        <dbReference type="ARBA" id="ARBA00002074"/>
    </source>
</evidence>
<dbReference type="FunFam" id="3.40.50.300:FF:001091">
    <property type="entry name" value="Probable disease resistance protein At1g61300"/>
    <property type="match status" value="1"/>
</dbReference>
<dbReference type="InterPro" id="IPR036388">
    <property type="entry name" value="WH-like_DNA-bd_sf"/>
</dbReference>
<evidence type="ECO:0000256" key="10">
    <source>
        <dbReference type="ARBA" id="ARBA00022840"/>
    </source>
</evidence>
<evidence type="ECO:0000256" key="2">
    <source>
        <dbReference type="ARBA" id="ARBA00004496"/>
    </source>
</evidence>
<dbReference type="Gene3D" id="1.10.8.430">
    <property type="entry name" value="Helical domain of apoptotic protease-activating factors"/>
    <property type="match status" value="1"/>
</dbReference>
<gene>
    <name evidence="14" type="ORF">Salat_0064400</name>
</gene>
<dbReference type="GO" id="GO:0009626">
    <property type="term" value="P:plant-type hypersensitive response"/>
    <property type="evidence" value="ECO:0007669"/>
    <property type="project" value="UniProtKB-KW"/>
</dbReference>
<evidence type="ECO:0000256" key="3">
    <source>
        <dbReference type="ARBA" id="ARBA00008894"/>
    </source>
</evidence>
<dbReference type="Pfam" id="PF23559">
    <property type="entry name" value="WHD_DRP"/>
    <property type="match status" value="1"/>
</dbReference>
<name>A0AAE1YVG2_9LAMI</name>
<evidence type="ECO:0000256" key="9">
    <source>
        <dbReference type="ARBA" id="ARBA00022821"/>
    </source>
</evidence>
<dbReference type="InterPro" id="IPR038005">
    <property type="entry name" value="RX-like_CC"/>
</dbReference>
<protein>
    <submittedName>
        <fullName evidence="14">Late blight resistance proteinR1A-10</fullName>
    </submittedName>
</protein>
<dbReference type="Pfam" id="PF23598">
    <property type="entry name" value="LRR_14"/>
    <property type="match status" value="1"/>
</dbReference>
<keyword evidence="4" id="KW-0963">Cytoplasm</keyword>
<keyword evidence="10" id="KW-0067">ATP-binding</keyword>
<dbReference type="InterPro" id="IPR044974">
    <property type="entry name" value="Disease_R_plants"/>
</dbReference>
<feature type="domain" description="NB-ARC" evidence="11">
    <location>
        <begin position="161"/>
        <end position="328"/>
    </location>
</feature>
<dbReference type="InterPro" id="IPR032675">
    <property type="entry name" value="LRR_dom_sf"/>
</dbReference>
<keyword evidence="8" id="KW-0547">Nucleotide-binding</keyword>
<feature type="domain" description="Disease resistance R13L4/SHOC-2-like LRR" evidence="13">
    <location>
        <begin position="598"/>
        <end position="834"/>
    </location>
</feature>
<dbReference type="Gene3D" id="1.10.10.10">
    <property type="entry name" value="Winged helix-like DNA-binding domain superfamily/Winged helix DNA-binding domain"/>
    <property type="match status" value="1"/>
</dbReference>
<sequence length="879" mass="100570">MAVTAYVSLVSLTHVLDNVQHPARRHRLHLDMNRIQSLQDKVQFLQGFLEVHSQRKSQEMEDLTSQITDVANDAENIIDLHVVDQLREGSQDESHHLAALLSFCQDMDKIIQKINSITEHLMMIQEEWSDDVQEQNPAVFGHARSTTLPSGGNNTMVGFDEHLLQVIDELTKDESNLSILPIVGMGGIGKTTLAQNTFDHPYIVNHFDIRIWFTISQTYSVEEILQGLLSDGKTQKSGGTLARLGEQLHKKLFGRRYLIVMDDVWSTKVWDELSLFFPNNGKGSRIMMTTRMSEVVVSLGCNTPYLMNFLNEEESWNLFCVKVFGQKVCTYPELEKIGKEIARACGGLPIAIVAIAGHLANSNMQQEYWKSVAKNVNAFANSQYNEHCLKILSLSYNYLPMYLKPCFLYMSTFSEDYQIKVSELINLWISEGFIKSVRGKMLEEIANGYLEDLVGRNLILVRERSLRGKIKCCSIHDLLRDLCLREFDKEHFVYTGKIHHDGFKRLSLGIRLMNDVCFLCTNWEPQEMIDLPEVLVGSLSTSVASLPVCEACKIRNPNITKLRLARVAKEFGMNLLEPTKLRYIFAIPALGINFNSTSIHLLWNLESLLLQNFASGHHNPQVLPYEIWEMPQLRRLKFQLGLLPDPIVTQDSTILENLHTLSGILNFKITKKVLEIIPNLKKLKVYYSVINQEKWSDYCLEDLVYLHKLESLSLSCFFLKSKYINFPKGLSWADYILPENIAFPSSLKKLNLEGGNIPWENMTVIGSLPNLEVLKLSFHAFEGPEWNPEEGQFSRLKVLYIRESNLVWWRAESSHFPNLERLFLIDMAHLEEIPSEIGDIVTLGSIYLDRCSHSATISAQEIEQEQHSNGNELQVRIQQ</sequence>
<feature type="domain" description="Disease resistance protein winged helix" evidence="12">
    <location>
        <begin position="413"/>
        <end position="483"/>
    </location>
</feature>
<dbReference type="AlphaFoldDB" id="A0AAE1YVG2"/>
<comment type="subcellular location">
    <subcellularLocation>
        <location evidence="2">Cytoplasm</location>
    </subcellularLocation>
</comment>
<keyword evidence="5" id="KW-0433">Leucine-rich repeat</keyword>
<evidence type="ECO:0000256" key="4">
    <source>
        <dbReference type="ARBA" id="ARBA00022490"/>
    </source>
</evidence>
<dbReference type="InterPro" id="IPR027417">
    <property type="entry name" value="P-loop_NTPase"/>
</dbReference>
<dbReference type="PANTHER" id="PTHR23155:SF1152">
    <property type="entry name" value="AAA+ ATPASE DOMAIN-CONTAINING PROTEIN"/>
    <property type="match status" value="1"/>
</dbReference>
<dbReference type="Gene3D" id="3.80.10.10">
    <property type="entry name" value="Ribonuclease Inhibitor"/>
    <property type="match status" value="1"/>
</dbReference>
<dbReference type="GO" id="GO:0005737">
    <property type="term" value="C:cytoplasm"/>
    <property type="evidence" value="ECO:0007669"/>
    <property type="project" value="UniProtKB-SubCell"/>
</dbReference>
<accession>A0AAE1YVG2</accession>
<dbReference type="SUPFAM" id="SSF52058">
    <property type="entry name" value="L domain-like"/>
    <property type="match status" value="1"/>
</dbReference>
<dbReference type="FunFam" id="1.10.10.10:FF:000322">
    <property type="entry name" value="Probable disease resistance protein At1g63360"/>
    <property type="match status" value="1"/>
</dbReference>
<dbReference type="PRINTS" id="PR00364">
    <property type="entry name" value="DISEASERSIST"/>
</dbReference>
<evidence type="ECO:0000259" key="13">
    <source>
        <dbReference type="Pfam" id="PF23598"/>
    </source>
</evidence>
<keyword evidence="15" id="KW-1185">Reference proteome</keyword>
<dbReference type="GO" id="GO:0043531">
    <property type="term" value="F:ADP binding"/>
    <property type="evidence" value="ECO:0007669"/>
    <property type="project" value="InterPro"/>
</dbReference>
<evidence type="ECO:0000256" key="6">
    <source>
        <dbReference type="ARBA" id="ARBA00022667"/>
    </source>
</evidence>
<comment type="function">
    <text evidence="1">Confers resistance to late blight (Phytophthora infestans) races carrying the avirulence gene Avr1. Resistance proteins guard the plant against pathogens that contain an appropriate avirulence protein via an indirect interaction with this avirulence protein. That triggers a defense system including the hypersensitive response, which restricts the pathogen growth.</text>
</comment>
<dbReference type="FunFam" id="1.10.8.430:FF:000003">
    <property type="entry name" value="Probable disease resistance protein At5g66910"/>
    <property type="match status" value="1"/>
</dbReference>
<dbReference type="Gene3D" id="3.40.50.300">
    <property type="entry name" value="P-loop containing nucleotide triphosphate hydrolases"/>
    <property type="match status" value="1"/>
</dbReference>
<dbReference type="Pfam" id="PF00931">
    <property type="entry name" value="NB-ARC"/>
    <property type="match status" value="1"/>
</dbReference>
<evidence type="ECO:0000256" key="5">
    <source>
        <dbReference type="ARBA" id="ARBA00022614"/>
    </source>
</evidence>